<sequence length="109" mass="12102">MGRKTQTAHPEIGECARDHLITCVPWKRQHFVGRLKLVHKQGSIGLHVSLEMRTFYRVDEDILSVSSIVQAPSIFFVPLLESGQRIFCRATKIVCTGGVRQIVGLGAAC</sequence>
<comment type="caution">
    <text evidence="1">The sequence shown here is derived from an EMBL/GenBank/DDBJ whole genome shotgun (WGS) entry which is preliminary data.</text>
</comment>
<dbReference type="EMBL" id="BGPR01000705">
    <property type="protein sequence ID" value="GBM32315.1"/>
    <property type="molecule type" value="Genomic_DNA"/>
</dbReference>
<dbReference type="AlphaFoldDB" id="A0A4Y2EWN0"/>
<organism evidence="1 2">
    <name type="scientific">Araneus ventricosus</name>
    <name type="common">Orbweaver spider</name>
    <name type="synonym">Epeira ventricosa</name>
    <dbReference type="NCBI Taxonomy" id="182803"/>
    <lineage>
        <taxon>Eukaryota</taxon>
        <taxon>Metazoa</taxon>
        <taxon>Ecdysozoa</taxon>
        <taxon>Arthropoda</taxon>
        <taxon>Chelicerata</taxon>
        <taxon>Arachnida</taxon>
        <taxon>Araneae</taxon>
        <taxon>Araneomorphae</taxon>
        <taxon>Entelegynae</taxon>
        <taxon>Araneoidea</taxon>
        <taxon>Araneidae</taxon>
        <taxon>Araneus</taxon>
    </lineage>
</organism>
<reference evidence="1 2" key="1">
    <citation type="journal article" date="2019" name="Sci. Rep.">
        <title>Orb-weaving spider Araneus ventricosus genome elucidates the spidroin gene catalogue.</title>
        <authorList>
            <person name="Kono N."/>
            <person name="Nakamura H."/>
            <person name="Ohtoshi R."/>
            <person name="Moran D.A.P."/>
            <person name="Shinohara A."/>
            <person name="Yoshida Y."/>
            <person name="Fujiwara M."/>
            <person name="Mori M."/>
            <person name="Tomita M."/>
            <person name="Arakawa K."/>
        </authorList>
    </citation>
    <scope>NUCLEOTIDE SEQUENCE [LARGE SCALE GENOMIC DNA]</scope>
</reference>
<keyword evidence="2" id="KW-1185">Reference proteome</keyword>
<evidence type="ECO:0000313" key="1">
    <source>
        <dbReference type="EMBL" id="GBM32315.1"/>
    </source>
</evidence>
<protein>
    <submittedName>
        <fullName evidence="1">Uncharacterized protein</fullName>
    </submittedName>
</protein>
<dbReference type="Proteomes" id="UP000499080">
    <property type="component" value="Unassembled WGS sequence"/>
</dbReference>
<evidence type="ECO:0000313" key="2">
    <source>
        <dbReference type="Proteomes" id="UP000499080"/>
    </source>
</evidence>
<gene>
    <name evidence="1" type="ORF">AVEN_224702_1</name>
</gene>
<name>A0A4Y2EWN0_ARAVE</name>
<proteinExistence type="predicted"/>
<accession>A0A4Y2EWN0</accession>